<keyword evidence="3 6" id="KW-0863">Zinc-finger</keyword>
<evidence type="ECO:0000313" key="8">
    <source>
        <dbReference type="EMBL" id="KAF3448822.1"/>
    </source>
</evidence>
<reference evidence="8" key="1">
    <citation type="submission" date="2020-03" db="EMBL/GenBank/DDBJ databases">
        <title>A high-quality chromosome-level genome assembly of a woody plant with both climbing and erect habits, Rhamnella rubrinervis.</title>
        <authorList>
            <person name="Lu Z."/>
            <person name="Yang Y."/>
            <person name="Zhu X."/>
            <person name="Sun Y."/>
        </authorList>
    </citation>
    <scope>NUCLEOTIDE SEQUENCE</scope>
    <source>
        <strain evidence="8">BYM</strain>
        <tissue evidence="8">Leaf</tissue>
    </source>
</reference>
<evidence type="ECO:0000259" key="7">
    <source>
        <dbReference type="PROSITE" id="PS50103"/>
    </source>
</evidence>
<dbReference type="Gene3D" id="4.10.1000.10">
    <property type="entry name" value="Zinc finger, CCCH-type"/>
    <property type="match status" value="2"/>
</dbReference>
<evidence type="ECO:0000256" key="5">
    <source>
        <dbReference type="ARBA" id="ARBA00023125"/>
    </source>
</evidence>
<protein>
    <recommendedName>
        <fullName evidence="7">C3H1-type domain-containing protein</fullName>
    </recommendedName>
</protein>
<gene>
    <name evidence="8" type="ORF">FNV43_RR09535</name>
</gene>
<dbReference type="OrthoDB" id="411372at2759"/>
<dbReference type="Proteomes" id="UP000796880">
    <property type="component" value="Unassembled WGS sequence"/>
</dbReference>
<dbReference type="FunFam" id="2.30.30.1190:FF:000004">
    <property type="entry name" value="Zinc finger CCCH domain-containing protein 37"/>
    <property type="match status" value="1"/>
</dbReference>
<feature type="zinc finger region" description="C3H1-type" evidence="6">
    <location>
        <begin position="343"/>
        <end position="371"/>
    </location>
</feature>
<feature type="domain" description="C3H1-type" evidence="7">
    <location>
        <begin position="87"/>
        <end position="115"/>
    </location>
</feature>
<comment type="caution">
    <text evidence="8">The sequence shown here is derived from an EMBL/GenBank/DDBJ whole genome shotgun (WGS) entry which is preliminary data.</text>
</comment>
<keyword evidence="4 6" id="KW-0862">Zinc</keyword>
<sequence>MYLSQNDGLGAYSSAARASWPSSVDVVAAAADPVVSGVKRSSEVLYHQTLLGAYNTIGQSEAWYSTSSLAKRSRFETASILPIYPQRPGEKDCAHYMLTRTCKFGDSCKFDHPIWVPEGGIPDWKEVPPVATSESLPERLGEPDCPYFLKTQRCKFGLRCKFNHPKEKLPATGSLENFDVSVLPERPYEPPCAFYLKTGKCKFGATCKFHHPKDVQILFDGQEDGTSKRTEAALNTQGTIGAAKLVNSSVSFTPALFYNSKELPIRLGEPDCPFYLKTGSCKYGATCRYNHPDRNAIKPLAATGHPIIASPATSLNPIASIYQTIDPRLAQSTVGVATIYPQRPGQIECDYYMKTGECKFGEWCKFHHPVDRTAPILSTTNQAEEENIKLTLAGLPRREGSIICPYYMKTGTCKYGATCKFDHPPPGEVMALATSQGTSEAAGGEANVD</sequence>
<keyword evidence="2" id="KW-0677">Repeat</keyword>
<feature type="zinc finger region" description="C3H1-type" evidence="6">
    <location>
        <begin position="186"/>
        <end position="214"/>
    </location>
</feature>
<dbReference type="FunFam" id="4.10.1000.10:FF:000033">
    <property type="entry name" value="zinc finger CCCH domain-containing protein 37"/>
    <property type="match status" value="1"/>
</dbReference>
<dbReference type="PANTHER" id="PTHR12506">
    <property type="entry name" value="PROTEIN PHOSPHATASE RELATED"/>
    <property type="match status" value="1"/>
</dbReference>
<evidence type="ECO:0000313" key="9">
    <source>
        <dbReference type="Proteomes" id="UP000796880"/>
    </source>
</evidence>
<evidence type="ECO:0000256" key="6">
    <source>
        <dbReference type="PROSITE-ProRule" id="PRU00723"/>
    </source>
</evidence>
<dbReference type="EMBL" id="VOIH02000004">
    <property type="protein sequence ID" value="KAF3448822.1"/>
    <property type="molecule type" value="Genomic_DNA"/>
</dbReference>
<feature type="zinc finger region" description="C3H1-type" evidence="6">
    <location>
        <begin position="266"/>
        <end position="294"/>
    </location>
</feature>
<evidence type="ECO:0000256" key="2">
    <source>
        <dbReference type="ARBA" id="ARBA00022737"/>
    </source>
</evidence>
<feature type="zinc finger region" description="C3H1-type" evidence="6">
    <location>
        <begin position="87"/>
        <end position="115"/>
    </location>
</feature>
<dbReference type="PROSITE" id="PS50103">
    <property type="entry name" value="ZF_C3H1"/>
    <property type="match status" value="6"/>
</dbReference>
<dbReference type="Pfam" id="PF00642">
    <property type="entry name" value="zf-CCCH"/>
    <property type="match status" value="6"/>
</dbReference>
<feature type="domain" description="C3H1-type" evidence="7">
    <location>
        <begin position="186"/>
        <end position="214"/>
    </location>
</feature>
<keyword evidence="1 6" id="KW-0479">Metal-binding</keyword>
<name>A0A8K0MK26_9ROSA</name>
<organism evidence="8 9">
    <name type="scientific">Rhamnella rubrinervis</name>
    <dbReference type="NCBI Taxonomy" id="2594499"/>
    <lineage>
        <taxon>Eukaryota</taxon>
        <taxon>Viridiplantae</taxon>
        <taxon>Streptophyta</taxon>
        <taxon>Embryophyta</taxon>
        <taxon>Tracheophyta</taxon>
        <taxon>Spermatophyta</taxon>
        <taxon>Magnoliopsida</taxon>
        <taxon>eudicotyledons</taxon>
        <taxon>Gunneridae</taxon>
        <taxon>Pentapetalae</taxon>
        <taxon>rosids</taxon>
        <taxon>fabids</taxon>
        <taxon>Rosales</taxon>
        <taxon>Rhamnaceae</taxon>
        <taxon>rhamnoid group</taxon>
        <taxon>Rhamneae</taxon>
        <taxon>Rhamnella</taxon>
    </lineage>
</organism>
<feature type="domain" description="C3H1-type" evidence="7">
    <location>
        <begin position="343"/>
        <end position="371"/>
    </location>
</feature>
<keyword evidence="5" id="KW-0238">DNA-binding</keyword>
<evidence type="ECO:0000256" key="3">
    <source>
        <dbReference type="ARBA" id="ARBA00022771"/>
    </source>
</evidence>
<accession>A0A8K0MK26</accession>
<dbReference type="SUPFAM" id="SSF90229">
    <property type="entry name" value="CCCH zinc finger"/>
    <property type="match status" value="6"/>
</dbReference>
<dbReference type="GO" id="GO:0003729">
    <property type="term" value="F:mRNA binding"/>
    <property type="evidence" value="ECO:0007669"/>
    <property type="project" value="UniProtKB-ARBA"/>
</dbReference>
<dbReference type="GO" id="GO:0008270">
    <property type="term" value="F:zinc ion binding"/>
    <property type="evidence" value="ECO:0007669"/>
    <property type="project" value="UniProtKB-KW"/>
</dbReference>
<feature type="domain" description="C3H1-type" evidence="7">
    <location>
        <begin position="266"/>
        <end position="294"/>
    </location>
</feature>
<proteinExistence type="predicted"/>
<evidence type="ECO:0000256" key="4">
    <source>
        <dbReference type="ARBA" id="ARBA00022833"/>
    </source>
</evidence>
<dbReference type="PANTHER" id="PTHR12506:SF82">
    <property type="entry name" value="ZINC FINGER CCCH DOMAIN-CONTAINING PROTEIN 64-RELATED"/>
    <property type="match status" value="1"/>
</dbReference>
<feature type="domain" description="C3H1-type" evidence="7">
    <location>
        <begin position="139"/>
        <end position="167"/>
    </location>
</feature>
<feature type="domain" description="C3H1-type" evidence="7">
    <location>
        <begin position="398"/>
        <end position="426"/>
    </location>
</feature>
<dbReference type="Gene3D" id="2.30.30.1190">
    <property type="match status" value="2"/>
</dbReference>
<dbReference type="AlphaFoldDB" id="A0A8K0MK26"/>
<dbReference type="SMART" id="SM00356">
    <property type="entry name" value="ZnF_C3H1"/>
    <property type="match status" value="6"/>
</dbReference>
<dbReference type="InterPro" id="IPR000571">
    <property type="entry name" value="Znf_CCCH"/>
</dbReference>
<keyword evidence="9" id="KW-1185">Reference proteome</keyword>
<evidence type="ECO:0000256" key="1">
    <source>
        <dbReference type="ARBA" id="ARBA00022723"/>
    </source>
</evidence>
<dbReference type="InterPro" id="IPR036855">
    <property type="entry name" value="Znf_CCCH_sf"/>
</dbReference>
<dbReference type="InterPro" id="IPR050974">
    <property type="entry name" value="Plant_ZF_CCCH"/>
</dbReference>
<feature type="zinc finger region" description="C3H1-type" evidence="6">
    <location>
        <begin position="398"/>
        <end position="426"/>
    </location>
</feature>
<feature type="zinc finger region" description="C3H1-type" evidence="6">
    <location>
        <begin position="139"/>
        <end position="167"/>
    </location>
</feature>
<dbReference type="GO" id="GO:0003677">
    <property type="term" value="F:DNA binding"/>
    <property type="evidence" value="ECO:0007669"/>
    <property type="project" value="UniProtKB-KW"/>
</dbReference>